<dbReference type="EMBL" id="CAOQHR010000003">
    <property type="protein sequence ID" value="CAI6331800.1"/>
    <property type="molecule type" value="Genomic_DNA"/>
</dbReference>
<organism evidence="4 5">
    <name type="scientific">Periconia digitata</name>
    <dbReference type="NCBI Taxonomy" id="1303443"/>
    <lineage>
        <taxon>Eukaryota</taxon>
        <taxon>Fungi</taxon>
        <taxon>Dikarya</taxon>
        <taxon>Ascomycota</taxon>
        <taxon>Pezizomycotina</taxon>
        <taxon>Dothideomycetes</taxon>
        <taxon>Pleosporomycetidae</taxon>
        <taxon>Pleosporales</taxon>
        <taxon>Massarineae</taxon>
        <taxon>Periconiaceae</taxon>
        <taxon>Periconia</taxon>
    </lineage>
</organism>
<dbReference type="PROSITE" id="PS51253">
    <property type="entry name" value="HTH_CENPB"/>
    <property type="match status" value="1"/>
</dbReference>
<evidence type="ECO:0000313" key="4">
    <source>
        <dbReference type="EMBL" id="CAI6331800.1"/>
    </source>
</evidence>
<keyword evidence="2" id="KW-0539">Nucleus</keyword>
<evidence type="ECO:0000256" key="1">
    <source>
        <dbReference type="ARBA" id="ARBA00023125"/>
    </source>
</evidence>
<dbReference type="Proteomes" id="UP001152607">
    <property type="component" value="Unassembled WGS sequence"/>
</dbReference>
<dbReference type="InterPro" id="IPR009057">
    <property type="entry name" value="Homeodomain-like_sf"/>
</dbReference>
<dbReference type="SMART" id="SM00674">
    <property type="entry name" value="CENPB"/>
    <property type="match status" value="1"/>
</dbReference>
<dbReference type="GO" id="GO:0003677">
    <property type="term" value="F:DNA binding"/>
    <property type="evidence" value="ECO:0007669"/>
    <property type="project" value="UniProtKB-KW"/>
</dbReference>
<sequence>MASQPHAQKLAKEGRLGLAIASFQSNPLLSVRKLAAAYNVPESTLRTRLRGIQPKHATRSPNQKLSPTEEQALVDWILELDRRGFPPQIIDVRRMGDNLLAARGQQPPPLPLGKLWASRFIQSQPEL</sequence>
<dbReference type="AlphaFoldDB" id="A0A9W4UBB1"/>
<dbReference type="Pfam" id="PF05225">
    <property type="entry name" value="HTH_psq"/>
    <property type="match status" value="1"/>
</dbReference>
<dbReference type="InterPro" id="IPR007889">
    <property type="entry name" value="HTH_Psq"/>
</dbReference>
<feature type="domain" description="HTH CENPB-type" evidence="3">
    <location>
        <begin position="57"/>
        <end position="127"/>
    </location>
</feature>
<keyword evidence="5" id="KW-1185">Reference proteome</keyword>
<gene>
    <name evidence="4" type="ORF">PDIGIT_LOCUS4829</name>
</gene>
<dbReference type="OrthoDB" id="3786747at2759"/>
<accession>A0A9W4UBB1</accession>
<keyword evidence="1" id="KW-0238">DNA-binding</keyword>
<evidence type="ECO:0000256" key="2">
    <source>
        <dbReference type="ARBA" id="ARBA00023242"/>
    </source>
</evidence>
<evidence type="ECO:0000313" key="5">
    <source>
        <dbReference type="Proteomes" id="UP001152607"/>
    </source>
</evidence>
<evidence type="ECO:0000259" key="3">
    <source>
        <dbReference type="PROSITE" id="PS51253"/>
    </source>
</evidence>
<name>A0A9W4UBB1_9PLEO</name>
<dbReference type="SUPFAM" id="SSF46689">
    <property type="entry name" value="Homeodomain-like"/>
    <property type="match status" value="1"/>
</dbReference>
<protein>
    <recommendedName>
        <fullName evidence="3">HTH CENPB-type domain-containing protein</fullName>
    </recommendedName>
</protein>
<dbReference type="InterPro" id="IPR006600">
    <property type="entry name" value="HTH_CenpB_DNA-bd_dom"/>
</dbReference>
<reference evidence="4" key="1">
    <citation type="submission" date="2023-01" db="EMBL/GenBank/DDBJ databases">
        <authorList>
            <person name="Van Ghelder C."/>
            <person name="Rancurel C."/>
        </authorList>
    </citation>
    <scope>NUCLEOTIDE SEQUENCE</scope>
    <source>
        <strain evidence="4">CNCM I-4278</strain>
    </source>
</reference>
<dbReference type="Pfam" id="PF03221">
    <property type="entry name" value="HTH_Tnp_Tc5"/>
    <property type="match status" value="1"/>
</dbReference>
<comment type="caution">
    <text evidence="4">The sequence shown here is derived from an EMBL/GenBank/DDBJ whole genome shotgun (WGS) entry which is preliminary data.</text>
</comment>
<proteinExistence type="predicted"/>